<dbReference type="Gene3D" id="1.25.40.20">
    <property type="entry name" value="Ankyrin repeat-containing domain"/>
    <property type="match status" value="1"/>
</dbReference>
<dbReference type="OrthoDB" id="49309at2759"/>
<evidence type="ECO:0000313" key="2">
    <source>
        <dbReference type="EMBL" id="ETV83961.1"/>
    </source>
</evidence>
<dbReference type="AlphaFoldDB" id="W4GXA2"/>
<dbReference type="EMBL" id="KI913119">
    <property type="protein sequence ID" value="ETV83961.1"/>
    <property type="molecule type" value="Genomic_DNA"/>
</dbReference>
<sequence length="353" mass="38643">MAQQSPWRMLVMLPMMYFMGKIDFENPWILNGARVSFFTMQILSLLLGLWAKSKIEAKPDNRKMFVPTPKSPLDTSTENSPLTETTYFAHELAKAKEFIQQTLIGAVISSFVHIQFGVNQVVVIQSVMVPLNLYDNALLKKHIFGLGGPRYWDEKLEGESLDDAAPHPDAIDAAADSVPAPSSKKPSKAKKSVDVADAIKQAWDLGVEANFDRLLSVLKNDPNGFKTKTSDGWTPLMVACGSPIDTEKVIKTLIKEGVPIRDADNDGWTALHWCAFHGCPESAETLLASISKDDAAFLVSAKDSQGRTPLEVASEESNGDVAEILTSASDSTPLRQRKQPLAKSDATPIDDVD</sequence>
<dbReference type="PANTHER" id="PTHR28112">
    <property type="entry name" value="SRP-INDEPENDENT TARGETING PROTEIN 3"/>
    <property type="match status" value="1"/>
</dbReference>
<evidence type="ECO:0000256" key="1">
    <source>
        <dbReference type="SAM" id="MobiDB-lite"/>
    </source>
</evidence>
<dbReference type="Pfam" id="PF10032">
    <property type="entry name" value="Pho88"/>
    <property type="match status" value="1"/>
</dbReference>
<proteinExistence type="predicted"/>
<name>W4GXA2_APHAT</name>
<dbReference type="InterPro" id="IPR036770">
    <property type="entry name" value="Ankyrin_rpt-contain_sf"/>
</dbReference>
<organism evidence="2">
    <name type="scientific">Aphanomyces astaci</name>
    <name type="common">Crayfish plague agent</name>
    <dbReference type="NCBI Taxonomy" id="112090"/>
    <lineage>
        <taxon>Eukaryota</taxon>
        <taxon>Sar</taxon>
        <taxon>Stramenopiles</taxon>
        <taxon>Oomycota</taxon>
        <taxon>Saprolegniomycetes</taxon>
        <taxon>Saprolegniales</taxon>
        <taxon>Verrucalvaceae</taxon>
        <taxon>Aphanomyces</taxon>
    </lineage>
</organism>
<feature type="region of interest" description="Disordered" evidence="1">
    <location>
        <begin position="305"/>
        <end position="353"/>
    </location>
</feature>
<dbReference type="GO" id="GO:0045047">
    <property type="term" value="P:protein targeting to ER"/>
    <property type="evidence" value="ECO:0007669"/>
    <property type="project" value="InterPro"/>
</dbReference>
<feature type="region of interest" description="Disordered" evidence="1">
    <location>
        <begin position="162"/>
        <end position="191"/>
    </location>
</feature>
<dbReference type="GO" id="GO:0005783">
    <property type="term" value="C:endoplasmic reticulum"/>
    <property type="evidence" value="ECO:0007669"/>
    <property type="project" value="InterPro"/>
</dbReference>
<dbReference type="Pfam" id="PF12796">
    <property type="entry name" value="Ank_2"/>
    <property type="match status" value="1"/>
</dbReference>
<dbReference type="InterPro" id="IPR012098">
    <property type="entry name" value="SND3_fun"/>
</dbReference>
<dbReference type="SMART" id="SM00248">
    <property type="entry name" value="ANK"/>
    <property type="match status" value="3"/>
</dbReference>
<dbReference type="PANTHER" id="PTHR28112:SF1">
    <property type="entry name" value="SRP-INDEPENDENT TARGETING PROTEIN 3"/>
    <property type="match status" value="1"/>
</dbReference>
<protein>
    <submittedName>
        <fullName evidence="2">Uncharacterized protein</fullName>
    </submittedName>
</protein>
<dbReference type="InterPro" id="IPR002110">
    <property type="entry name" value="Ankyrin_rpt"/>
</dbReference>
<feature type="compositionally biased region" description="Low complexity" evidence="1">
    <location>
        <begin position="171"/>
        <end position="184"/>
    </location>
</feature>
<gene>
    <name evidence="2" type="ORF">H257_03338</name>
</gene>
<dbReference type="GeneID" id="20805334"/>
<dbReference type="RefSeq" id="XP_009825653.1">
    <property type="nucleotide sequence ID" value="XM_009827351.1"/>
</dbReference>
<dbReference type="GO" id="GO:0005739">
    <property type="term" value="C:mitochondrion"/>
    <property type="evidence" value="ECO:0007669"/>
    <property type="project" value="TreeGrafter"/>
</dbReference>
<dbReference type="VEuPathDB" id="FungiDB:H257_03338"/>
<accession>W4GXA2</accession>
<dbReference type="SUPFAM" id="SSF48403">
    <property type="entry name" value="Ankyrin repeat"/>
    <property type="match status" value="1"/>
</dbReference>
<reference evidence="2" key="1">
    <citation type="submission" date="2013-12" db="EMBL/GenBank/DDBJ databases">
        <title>The Genome Sequence of Aphanomyces astaci APO3.</title>
        <authorList>
            <consortium name="The Broad Institute Genomics Platform"/>
            <person name="Russ C."/>
            <person name="Tyler B."/>
            <person name="van West P."/>
            <person name="Dieguez-Uribeondo J."/>
            <person name="Young S.K."/>
            <person name="Zeng Q."/>
            <person name="Gargeya S."/>
            <person name="Fitzgerald M."/>
            <person name="Abouelleil A."/>
            <person name="Alvarado L."/>
            <person name="Chapman S.B."/>
            <person name="Gainer-Dewar J."/>
            <person name="Goldberg J."/>
            <person name="Griggs A."/>
            <person name="Gujja S."/>
            <person name="Hansen M."/>
            <person name="Howarth C."/>
            <person name="Imamovic A."/>
            <person name="Ireland A."/>
            <person name="Larimer J."/>
            <person name="McCowan C."/>
            <person name="Murphy C."/>
            <person name="Pearson M."/>
            <person name="Poon T.W."/>
            <person name="Priest M."/>
            <person name="Roberts A."/>
            <person name="Saif S."/>
            <person name="Shea T."/>
            <person name="Sykes S."/>
            <person name="Wortman J."/>
            <person name="Nusbaum C."/>
            <person name="Birren B."/>
        </authorList>
    </citation>
    <scope>NUCLEOTIDE SEQUENCE [LARGE SCALE GENOMIC DNA]</scope>
    <source>
        <strain evidence="2">APO3</strain>
    </source>
</reference>